<protein>
    <submittedName>
        <fullName evidence="1">8922_t:CDS:1</fullName>
    </submittedName>
</protein>
<dbReference type="EMBL" id="CAJVPS010012680">
    <property type="protein sequence ID" value="CAG8672671.1"/>
    <property type="molecule type" value="Genomic_DNA"/>
</dbReference>
<gene>
    <name evidence="1" type="ORF">ALEPTO_LOCUS10643</name>
</gene>
<dbReference type="InterPro" id="IPR011047">
    <property type="entry name" value="Quinoprotein_ADH-like_sf"/>
</dbReference>
<dbReference type="OrthoDB" id="5588835at2759"/>
<comment type="caution">
    <text evidence="1">The sequence shown here is derived from an EMBL/GenBank/DDBJ whole genome shotgun (WGS) entry which is preliminary data.</text>
</comment>
<accession>A0A9N9EDV3</accession>
<name>A0A9N9EDV3_9GLOM</name>
<dbReference type="SUPFAM" id="SSF50998">
    <property type="entry name" value="Quinoprotein alcohol dehydrogenase-like"/>
    <property type="match status" value="1"/>
</dbReference>
<dbReference type="Gene3D" id="2.130.10.10">
    <property type="entry name" value="YVTN repeat-like/Quinoprotein amine dehydrogenase"/>
    <property type="match status" value="1"/>
</dbReference>
<organism evidence="1 2">
    <name type="scientific">Ambispora leptoticha</name>
    <dbReference type="NCBI Taxonomy" id="144679"/>
    <lineage>
        <taxon>Eukaryota</taxon>
        <taxon>Fungi</taxon>
        <taxon>Fungi incertae sedis</taxon>
        <taxon>Mucoromycota</taxon>
        <taxon>Glomeromycotina</taxon>
        <taxon>Glomeromycetes</taxon>
        <taxon>Archaeosporales</taxon>
        <taxon>Ambisporaceae</taxon>
        <taxon>Ambispora</taxon>
    </lineage>
</organism>
<dbReference type="InterPro" id="IPR015943">
    <property type="entry name" value="WD40/YVTN_repeat-like_dom_sf"/>
</dbReference>
<evidence type="ECO:0000313" key="1">
    <source>
        <dbReference type="EMBL" id="CAG8672671.1"/>
    </source>
</evidence>
<proteinExistence type="predicted"/>
<reference evidence="1" key="1">
    <citation type="submission" date="2021-06" db="EMBL/GenBank/DDBJ databases">
        <authorList>
            <person name="Kallberg Y."/>
            <person name="Tangrot J."/>
            <person name="Rosling A."/>
        </authorList>
    </citation>
    <scope>NUCLEOTIDE SEQUENCE</scope>
    <source>
        <strain evidence="1">FL130A</strain>
    </source>
</reference>
<dbReference type="SMART" id="SM00320">
    <property type="entry name" value="WD40"/>
    <property type="match status" value="1"/>
</dbReference>
<feature type="non-terminal residue" evidence="1">
    <location>
        <position position="208"/>
    </location>
</feature>
<dbReference type="InterPro" id="IPR001680">
    <property type="entry name" value="WD40_rpt"/>
</dbReference>
<keyword evidence="2" id="KW-1185">Reference proteome</keyword>
<dbReference type="Proteomes" id="UP000789508">
    <property type="component" value="Unassembled WGS sequence"/>
</dbReference>
<sequence>NNNAITTTKPKSKKKKKQVAYFVSRGVEILDTGDGTVASRRNVCILHKLIYPIRKGVAFRLEQVRKYQHEDYHANSWLMKISSNGRYLMAPTMTGQVMAFNLRTGKVSAILRDHEEDLEVRDVIFHPWKPLLFTCADDGCVKVYTYKDKQSIIATFPSIKVKIKKEELQKSIAELNSIHGLNIDPELIPIVKIETAFAEGETEVDIDN</sequence>
<dbReference type="AlphaFoldDB" id="A0A9N9EDV3"/>
<evidence type="ECO:0000313" key="2">
    <source>
        <dbReference type="Proteomes" id="UP000789508"/>
    </source>
</evidence>